<keyword evidence="2" id="KW-1185">Reference proteome</keyword>
<reference evidence="1 2" key="1">
    <citation type="journal article" date="2021" name="Elife">
        <title>Chloroplast acquisition without the gene transfer in kleptoplastic sea slugs, Plakobranchus ocellatus.</title>
        <authorList>
            <person name="Maeda T."/>
            <person name="Takahashi S."/>
            <person name="Yoshida T."/>
            <person name="Shimamura S."/>
            <person name="Takaki Y."/>
            <person name="Nagai Y."/>
            <person name="Toyoda A."/>
            <person name="Suzuki Y."/>
            <person name="Arimoto A."/>
            <person name="Ishii H."/>
            <person name="Satoh N."/>
            <person name="Nishiyama T."/>
            <person name="Hasebe M."/>
            <person name="Maruyama T."/>
            <person name="Minagawa J."/>
            <person name="Obokata J."/>
            <person name="Shigenobu S."/>
        </authorList>
    </citation>
    <scope>NUCLEOTIDE SEQUENCE [LARGE SCALE GENOMIC DNA]</scope>
</reference>
<evidence type="ECO:0000313" key="2">
    <source>
        <dbReference type="Proteomes" id="UP000762676"/>
    </source>
</evidence>
<dbReference type="Proteomes" id="UP000762676">
    <property type="component" value="Unassembled WGS sequence"/>
</dbReference>
<dbReference type="AlphaFoldDB" id="A0AAV4I239"/>
<dbReference type="EMBL" id="BMAT01009332">
    <property type="protein sequence ID" value="GFS04324.1"/>
    <property type="molecule type" value="Genomic_DNA"/>
</dbReference>
<evidence type="ECO:0000313" key="1">
    <source>
        <dbReference type="EMBL" id="GFS04324.1"/>
    </source>
</evidence>
<organism evidence="1 2">
    <name type="scientific">Elysia marginata</name>
    <dbReference type="NCBI Taxonomy" id="1093978"/>
    <lineage>
        <taxon>Eukaryota</taxon>
        <taxon>Metazoa</taxon>
        <taxon>Spiralia</taxon>
        <taxon>Lophotrochozoa</taxon>
        <taxon>Mollusca</taxon>
        <taxon>Gastropoda</taxon>
        <taxon>Heterobranchia</taxon>
        <taxon>Euthyneura</taxon>
        <taxon>Panpulmonata</taxon>
        <taxon>Sacoglossa</taxon>
        <taxon>Placobranchoidea</taxon>
        <taxon>Plakobranchidae</taxon>
        <taxon>Elysia</taxon>
    </lineage>
</organism>
<name>A0AAV4I239_9GAST</name>
<comment type="caution">
    <text evidence="1">The sequence shown here is derived from an EMBL/GenBank/DDBJ whole genome shotgun (WGS) entry which is preliminary data.</text>
</comment>
<protein>
    <submittedName>
        <fullName evidence="1">Uncharacterized protein</fullName>
    </submittedName>
</protein>
<accession>A0AAV4I239</accession>
<sequence>MYSGYAITALPGFAVEKPGGVLGFLVTSVEWEHLLCRSQCHFLWLRTRACQKEAPRPKCAAKMRPLCTLSDKTTTPILELRLCT</sequence>
<proteinExistence type="predicted"/>
<gene>
    <name evidence="1" type="ORF">ElyMa_004654000</name>
</gene>